<sequence length="144" mass="15593">MYLGGEEILSNEYEDEPDLGSSSGPRIPLSFRESNVSSRVRPAAAVAESVAFAALQQELRVLRAQVATVAQTAFDIKSNLAKLSDRVVALEKQAYVASSTSSSHRYLMTRVTGKTSVARHKMSDGGACWTVCPKYTRCHAVQAP</sequence>
<dbReference type="VEuPathDB" id="FungiDB:PPTG_16985"/>
<reference evidence="1" key="1">
    <citation type="submission" date="2013-11" db="EMBL/GenBank/DDBJ databases">
        <title>The Genome Sequence of Phytophthora parasitica CJ05E6.</title>
        <authorList>
            <consortium name="The Broad Institute Genomics Platform"/>
            <person name="Russ C."/>
            <person name="Tyler B."/>
            <person name="Panabieres F."/>
            <person name="Shan W."/>
            <person name="Tripathy S."/>
            <person name="Grunwald N."/>
            <person name="Machado M."/>
            <person name="Johnson C.S."/>
            <person name="Arredondo F."/>
            <person name="Hong C."/>
            <person name="Coffey M."/>
            <person name="Young S.K."/>
            <person name="Zeng Q."/>
            <person name="Gargeya S."/>
            <person name="Fitzgerald M."/>
            <person name="Abouelleil A."/>
            <person name="Alvarado L."/>
            <person name="Chapman S.B."/>
            <person name="Gainer-Dewar J."/>
            <person name="Goldberg J."/>
            <person name="Griggs A."/>
            <person name="Gujja S."/>
            <person name="Hansen M."/>
            <person name="Howarth C."/>
            <person name="Imamovic A."/>
            <person name="Ireland A."/>
            <person name="Larimer J."/>
            <person name="McCowan C."/>
            <person name="Murphy C."/>
            <person name="Pearson M."/>
            <person name="Poon T.W."/>
            <person name="Priest M."/>
            <person name="Roberts A."/>
            <person name="Saif S."/>
            <person name="Shea T."/>
            <person name="Sykes S."/>
            <person name="Wortman J."/>
            <person name="Nusbaum C."/>
            <person name="Birren B."/>
        </authorList>
    </citation>
    <scope>NUCLEOTIDE SEQUENCE [LARGE SCALE GENOMIC DNA]</scope>
    <source>
        <strain evidence="1">CJ05E6</strain>
    </source>
</reference>
<dbReference type="EMBL" id="KI675531">
    <property type="protein sequence ID" value="ETL29175.1"/>
    <property type="molecule type" value="Genomic_DNA"/>
</dbReference>
<name>W2I4Y4_PHYNI</name>
<accession>W2I4Y4</accession>
<organism evidence="1">
    <name type="scientific">Phytophthora nicotianae</name>
    <name type="common">Potato buckeye rot agent</name>
    <name type="synonym">Phytophthora parasitica</name>
    <dbReference type="NCBI Taxonomy" id="4792"/>
    <lineage>
        <taxon>Eukaryota</taxon>
        <taxon>Sar</taxon>
        <taxon>Stramenopiles</taxon>
        <taxon>Oomycota</taxon>
        <taxon>Peronosporomycetes</taxon>
        <taxon>Peronosporales</taxon>
        <taxon>Peronosporaceae</taxon>
        <taxon>Phytophthora</taxon>
    </lineage>
</organism>
<dbReference type="Proteomes" id="UP000053864">
    <property type="component" value="Unassembled WGS sequence"/>
</dbReference>
<dbReference type="AlphaFoldDB" id="W2I4Y4"/>
<protein>
    <submittedName>
        <fullName evidence="1">Uncharacterized protein</fullName>
    </submittedName>
</protein>
<proteinExistence type="predicted"/>
<gene>
    <name evidence="1" type="ORF">L916_17588</name>
</gene>
<evidence type="ECO:0000313" key="1">
    <source>
        <dbReference type="EMBL" id="ETL29175.1"/>
    </source>
</evidence>